<keyword evidence="3" id="KW-1185">Reference proteome</keyword>
<evidence type="ECO:0000313" key="3">
    <source>
        <dbReference type="Proteomes" id="UP000199477"/>
    </source>
</evidence>
<dbReference type="AlphaFoldDB" id="A0A1I2EG58"/>
<feature type="domain" description="Flagellar motor switch protein FliN-like C-terminal" evidence="1">
    <location>
        <begin position="264"/>
        <end position="321"/>
    </location>
</feature>
<keyword evidence="2" id="KW-0966">Cell projection</keyword>
<name>A0A1I2EG58_9GAMM</name>
<evidence type="ECO:0000313" key="2">
    <source>
        <dbReference type="EMBL" id="SFE92034.1"/>
    </source>
</evidence>
<dbReference type="InterPro" id="IPR036429">
    <property type="entry name" value="SpoA-like_sf"/>
</dbReference>
<gene>
    <name evidence="2" type="ORF">SAMN02799615_01950</name>
</gene>
<protein>
    <submittedName>
        <fullName evidence="2">Type III flagellar switch regulator (C-ring) FliN C-term</fullName>
    </submittedName>
</protein>
<keyword evidence="2" id="KW-0969">Cilium</keyword>
<dbReference type="Proteomes" id="UP000199477">
    <property type="component" value="Unassembled WGS sequence"/>
</dbReference>
<proteinExistence type="predicted"/>
<dbReference type="Gene3D" id="2.30.330.10">
    <property type="entry name" value="SpoA-like"/>
    <property type="match status" value="1"/>
</dbReference>
<sequence length="323" mass="34203">MVAIEAVPAMLPPGEGLLAAARALLSRGNVLAQADAVGVLTLLAGRGQRHAAGLPCVRLDHAGGSCWLALEQEHGESPLGDARWQDYDGEARLLAWSLAHEAMVAALGALLGQELLPAAFLPIGGERDKLWLNLLWQEHDGGSSGGWVGFGEADLRMLAARSEWRQDPARPALIGDVSSLSLRLVVPGHVLDAAAAAALAPGDVLVIGQEADFEARLQPDDESARHIFGLPEGWPVQRRQGEWQISQRPLLTAGGETARPLFLLTRLSMGLDDLGQLRPGSLLQVDGALVGATVGIMLGGRRYGEGTVVRLGDWLGVRIAQKD</sequence>
<organism evidence="2 3">
    <name type="scientific">Dyella marensis</name>
    <dbReference type="NCBI Taxonomy" id="500610"/>
    <lineage>
        <taxon>Bacteria</taxon>
        <taxon>Pseudomonadati</taxon>
        <taxon>Pseudomonadota</taxon>
        <taxon>Gammaproteobacteria</taxon>
        <taxon>Lysobacterales</taxon>
        <taxon>Rhodanobacteraceae</taxon>
        <taxon>Dyella</taxon>
    </lineage>
</organism>
<dbReference type="RefSeq" id="WP_026635345.1">
    <property type="nucleotide sequence ID" value="NZ_FONH01000005.1"/>
</dbReference>
<dbReference type="STRING" id="500610.SAMN02799615_01950"/>
<keyword evidence="2" id="KW-0282">Flagellum</keyword>
<dbReference type="InterPro" id="IPR001543">
    <property type="entry name" value="FliN-like_C"/>
</dbReference>
<dbReference type="SUPFAM" id="SSF101801">
    <property type="entry name" value="Surface presentation of antigens (SPOA)"/>
    <property type="match status" value="1"/>
</dbReference>
<evidence type="ECO:0000259" key="1">
    <source>
        <dbReference type="Pfam" id="PF01052"/>
    </source>
</evidence>
<reference evidence="3" key="1">
    <citation type="submission" date="2016-10" db="EMBL/GenBank/DDBJ databases">
        <authorList>
            <person name="Varghese N."/>
            <person name="Submissions S."/>
        </authorList>
    </citation>
    <scope>NUCLEOTIDE SEQUENCE [LARGE SCALE GENOMIC DNA]</scope>
    <source>
        <strain evidence="3">UNC178MFTsu3.1</strain>
    </source>
</reference>
<dbReference type="EMBL" id="FONH01000005">
    <property type="protein sequence ID" value="SFE92034.1"/>
    <property type="molecule type" value="Genomic_DNA"/>
</dbReference>
<dbReference type="Pfam" id="PF01052">
    <property type="entry name" value="FliMN_C"/>
    <property type="match status" value="1"/>
</dbReference>
<accession>A0A1I2EG58</accession>